<gene>
    <name evidence="2" type="ORF">dnm_090670</name>
</gene>
<dbReference type="Proteomes" id="UP000663722">
    <property type="component" value="Chromosome"/>
</dbReference>
<dbReference type="EMBL" id="CP061800">
    <property type="protein sequence ID" value="QTA92974.1"/>
    <property type="molecule type" value="Genomic_DNA"/>
</dbReference>
<organism evidence="2 3">
    <name type="scientific">Desulfonema magnum</name>
    <dbReference type="NCBI Taxonomy" id="45655"/>
    <lineage>
        <taxon>Bacteria</taxon>
        <taxon>Pseudomonadati</taxon>
        <taxon>Thermodesulfobacteriota</taxon>
        <taxon>Desulfobacteria</taxon>
        <taxon>Desulfobacterales</taxon>
        <taxon>Desulfococcaceae</taxon>
        <taxon>Desulfonema</taxon>
    </lineage>
</organism>
<dbReference type="PANTHER" id="PTHR12558:SF13">
    <property type="entry name" value="CELL DIVISION CYCLE PROTEIN 27 HOMOLOG"/>
    <property type="match status" value="1"/>
</dbReference>
<dbReference type="InterPro" id="IPR019734">
    <property type="entry name" value="TPR_rpt"/>
</dbReference>
<dbReference type="PROSITE" id="PS50005">
    <property type="entry name" value="TPR"/>
    <property type="match status" value="2"/>
</dbReference>
<keyword evidence="1" id="KW-0802">TPR repeat</keyword>
<protein>
    <submittedName>
        <fullName evidence="2">Tetratricopeptide repeat-containing protein</fullName>
    </submittedName>
</protein>
<evidence type="ECO:0000313" key="3">
    <source>
        <dbReference type="Proteomes" id="UP000663722"/>
    </source>
</evidence>
<dbReference type="KEGG" id="dmm:dnm_090670"/>
<dbReference type="SUPFAM" id="SSF48452">
    <property type="entry name" value="TPR-like"/>
    <property type="match status" value="1"/>
</dbReference>
<proteinExistence type="predicted"/>
<sequence>MNYLGYTYADMDQNLDEAEHLIQEALKLRPGDGHIMDSLGWVCFKKGLYDKSLDILEKAVSIVPNDPSILEHLGDLHQKLSNDEKALEFYQQAVKNGANNAVTRKIEQLKKH</sequence>
<keyword evidence="3" id="KW-1185">Reference proteome</keyword>
<dbReference type="Pfam" id="PF13429">
    <property type="entry name" value="TPR_15"/>
    <property type="match status" value="1"/>
</dbReference>
<evidence type="ECO:0000256" key="1">
    <source>
        <dbReference type="PROSITE-ProRule" id="PRU00339"/>
    </source>
</evidence>
<dbReference type="AlphaFoldDB" id="A0A975BWE9"/>
<name>A0A975BWE9_9BACT</name>
<dbReference type="InterPro" id="IPR011990">
    <property type="entry name" value="TPR-like_helical_dom_sf"/>
</dbReference>
<dbReference type="PANTHER" id="PTHR12558">
    <property type="entry name" value="CELL DIVISION CYCLE 16,23,27"/>
    <property type="match status" value="1"/>
</dbReference>
<reference evidence="2" key="1">
    <citation type="journal article" date="2021" name="Microb. Physiol.">
        <title>Proteogenomic Insights into the Physiology of Marine, Sulfate-Reducing, Filamentous Desulfonema limicola and Desulfonema magnum.</title>
        <authorList>
            <person name="Schnaars V."/>
            <person name="Wohlbrand L."/>
            <person name="Scheve S."/>
            <person name="Hinrichs C."/>
            <person name="Reinhardt R."/>
            <person name="Rabus R."/>
        </authorList>
    </citation>
    <scope>NUCLEOTIDE SEQUENCE</scope>
    <source>
        <strain evidence="2">4be13</strain>
    </source>
</reference>
<feature type="repeat" description="TPR" evidence="1">
    <location>
        <begin position="67"/>
        <end position="100"/>
    </location>
</feature>
<dbReference type="SMART" id="SM00028">
    <property type="entry name" value="TPR"/>
    <property type="match status" value="2"/>
</dbReference>
<dbReference type="Gene3D" id="1.25.40.10">
    <property type="entry name" value="Tetratricopeptide repeat domain"/>
    <property type="match status" value="1"/>
</dbReference>
<accession>A0A975BWE9</accession>
<evidence type="ECO:0000313" key="2">
    <source>
        <dbReference type="EMBL" id="QTA92974.1"/>
    </source>
</evidence>
<feature type="repeat" description="TPR" evidence="1">
    <location>
        <begin position="33"/>
        <end position="66"/>
    </location>
</feature>